<evidence type="ECO:0000313" key="9">
    <source>
        <dbReference type="Proteomes" id="UP000837857"/>
    </source>
</evidence>
<feature type="domain" description="C2H2-type" evidence="7">
    <location>
        <begin position="251"/>
        <end position="279"/>
    </location>
</feature>
<accession>A0ABN8IN53</accession>
<dbReference type="SUPFAM" id="SSF57667">
    <property type="entry name" value="beta-beta-alpha zinc fingers"/>
    <property type="match status" value="4"/>
</dbReference>
<dbReference type="PROSITE" id="PS50157">
    <property type="entry name" value="ZINC_FINGER_C2H2_2"/>
    <property type="match status" value="5"/>
</dbReference>
<feature type="compositionally biased region" description="Polar residues" evidence="6">
    <location>
        <begin position="1"/>
        <end position="17"/>
    </location>
</feature>
<keyword evidence="3 5" id="KW-0863">Zinc-finger</keyword>
<keyword evidence="4" id="KW-0862">Zinc</keyword>
<dbReference type="PANTHER" id="PTHR24379">
    <property type="entry name" value="KRAB AND ZINC FINGER DOMAIN-CONTAINING"/>
    <property type="match status" value="1"/>
</dbReference>
<keyword evidence="2" id="KW-0677">Repeat</keyword>
<dbReference type="Gene3D" id="3.30.160.60">
    <property type="entry name" value="Classic Zinc Finger"/>
    <property type="match status" value="4"/>
</dbReference>
<evidence type="ECO:0000256" key="3">
    <source>
        <dbReference type="ARBA" id="ARBA00022771"/>
    </source>
</evidence>
<reference evidence="8" key="1">
    <citation type="submission" date="2022-03" db="EMBL/GenBank/DDBJ databases">
        <authorList>
            <person name="Martin H S."/>
        </authorList>
    </citation>
    <scope>NUCLEOTIDE SEQUENCE</scope>
</reference>
<dbReference type="PROSITE" id="PS00028">
    <property type="entry name" value="ZINC_FINGER_C2H2_1"/>
    <property type="match status" value="8"/>
</dbReference>
<protein>
    <recommendedName>
        <fullName evidence="7">C2H2-type domain-containing protein</fullName>
    </recommendedName>
</protein>
<dbReference type="InterPro" id="IPR013087">
    <property type="entry name" value="Znf_C2H2_type"/>
</dbReference>
<evidence type="ECO:0000313" key="8">
    <source>
        <dbReference type="EMBL" id="CAH2062242.1"/>
    </source>
</evidence>
<name>A0ABN8IN53_9NEOP</name>
<feature type="non-terminal residue" evidence="8">
    <location>
        <position position="391"/>
    </location>
</feature>
<evidence type="ECO:0000256" key="5">
    <source>
        <dbReference type="PROSITE-ProRule" id="PRU00042"/>
    </source>
</evidence>
<organism evidence="8 9">
    <name type="scientific">Iphiclides podalirius</name>
    <name type="common">scarce swallowtail</name>
    <dbReference type="NCBI Taxonomy" id="110791"/>
    <lineage>
        <taxon>Eukaryota</taxon>
        <taxon>Metazoa</taxon>
        <taxon>Ecdysozoa</taxon>
        <taxon>Arthropoda</taxon>
        <taxon>Hexapoda</taxon>
        <taxon>Insecta</taxon>
        <taxon>Pterygota</taxon>
        <taxon>Neoptera</taxon>
        <taxon>Endopterygota</taxon>
        <taxon>Lepidoptera</taxon>
        <taxon>Glossata</taxon>
        <taxon>Ditrysia</taxon>
        <taxon>Papilionoidea</taxon>
        <taxon>Papilionidae</taxon>
        <taxon>Papilioninae</taxon>
        <taxon>Iphiclides</taxon>
    </lineage>
</organism>
<dbReference type="Proteomes" id="UP000837857">
    <property type="component" value="Chromosome 29"/>
</dbReference>
<proteinExistence type="predicted"/>
<feature type="domain" description="C2H2-type" evidence="7">
    <location>
        <begin position="222"/>
        <end position="250"/>
    </location>
</feature>
<sequence>MPVSVASQSTRMNSGRATETADDGGTRKRTSASLESGPKGRIKHGAELEKHRTNVREVLLWSNATPIRCRGGIGYACCFCADQYPVPADLKRHCLERHGGNAIATFMKGRDMHGYFVKLDVTALRCSVCDEPADTLEHLMEHLKSAHSKNIDLTIKNHMMPFKFDTEELRCCVCSNAYHRFQALQVHMNSHRRNYVCEVCDAGFVNRHMLRCHSDGHKTGAFGCDRCPKVFKTHRALKLHERVTHSRSMPHKCGYCGERFKENFNKNEHLARVHGVRAPSVKCQACERTFDTQQRWLLHMKRDHLMLRQHKCGRCEKAFYARRELTDHMVKHTGLREFRCELCSKSYGRLKTLKEHIRRLHPDDDRFKCGQCGWTFVHAATLRKHVADKHG</sequence>
<feature type="domain" description="C2H2-type" evidence="7">
    <location>
        <begin position="367"/>
        <end position="391"/>
    </location>
</feature>
<dbReference type="Pfam" id="PF00096">
    <property type="entry name" value="zf-C2H2"/>
    <property type="match status" value="3"/>
</dbReference>
<dbReference type="SMART" id="SM00355">
    <property type="entry name" value="ZnF_C2H2"/>
    <property type="match status" value="10"/>
</dbReference>
<dbReference type="InterPro" id="IPR036236">
    <property type="entry name" value="Znf_C2H2_sf"/>
</dbReference>
<evidence type="ECO:0000256" key="6">
    <source>
        <dbReference type="SAM" id="MobiDB-lite"/>
    </source>
</evidence>
<evidence type="ECO:0000256" key="1">
    <source>
        <dbReference type="ARBA" id="ARBA00022723"/>
    </source>
</evidence>
<evidence type="ECO:0000256" key="2">
    <source>
        <dbReference type="ARBA" id="ARBA00022737"/>
    </source>
</evidence>
<keyword evidence="1" id="KW-0479">Metal-binding</keyword>
<feature type="region of interest" description="Disordered" evidence="6">
    <location>
        <begin position="1"/>
        <end position="46"/>
    </location>
</feature>
<dbReference type="PANTHER" id="PTHR24379:SF121">
    <property type="entry name" value="C2H2-TYPE DOMAIN-CONTAINING PROTEIN"/>
    <property type="match status" value="1"/>
</dbReference>
<keyword evidence="9" id="KW-1185">Reference proteome</keyword>
<feature type="domain" description="C2H2-type" evidence="7">
    <location>
        <begin position="310"/>
        <end position="337"/>
    </location>
</feature>
<gene>
    <name evidence="8" type="ORF">IPOD504_LOCUS11804</name>
</gene>
<dbReference type="EMBL" id="OW152841">
    <property type="protein sequence ID" value="CAH2062242.1"/>
    <property type="molecule type" value="Genomic_DNA"/>
</dbReference>
<evidence type="ECO:0000259" key="7">
    <source>
        <dbReference type="PROSITE" id="PS50157"/>
    </source>
</evidence>
<dbReference type="Pfam" id="PF13912">
    <property type="entry name" value="zf-C2H2_6"/>
    <property type="match status" value="1"/>
</dbReference>
<feature type="domain" description="C2H2-type" evidence="7">
    <location>
        <begin position="338"/>
        <end position="366"/>
    </location>
</feature>
<evidence type="ECO:0000256" key="4">
    <source>
        <dbReference type="ARBA" id="ARBA00022833"/>
    </source>
</evidence>